<name>A0ABT8XIQ8_9HYPH</name>
<gene>
    <name evidence="2" type="ORF">GB928_020755</name>
</gene>
<dbReference type="Proteomes" id="UP001177080">
    <property type="component" value="Unassembled WGS sequence"/>
</dbReference>
<dbReference type="RefSeq" id="WP_244759563.1">
    <property type="nucleotide sequence ID" value="NZ_JALJCJ010000001.1"/>
</dbReference>
<accession>A0ABT8XIQ8</accession>
<keyword evidence="3" id="KW-1185">Reference proteome</keyword>
<feature type="compositionally biased region" description="Basic and acidic residues" evidence="1">
    <location>
        <begin position="317"/>
        <end position="328"/>
    </location>
</feature>
<comment type="caution">
    <text evidence="2">The sequence shown here is derived from an EMBL/GenBank/DDBJ whole genome shotgun (WGS) entry which is preliminary data.</text>
</comment>
<dbReference type="EMBL" id="WHSC02000009">
    <property type="protein sequence ID" value="MDO6123630.1"/>
    <property type="molecule type" value="Genomic_DNA"/>
</dbReference>
<evidence type="ECO:0000313" key="2">
    <source>
        <dbReference type="EMBL" id="MDO6123630.1"/>
    </source>
</evidence>
<evidence type="ECO:0000313" key="3">
    <source>
        <dbReference type="Proteomes" id="UP001177080"/>
    </source>
</evidence>
<feature type="region of interest" description="Disordered" evidence="1">
    <location>
        <begin position="302"/>
        <end position="328"/>
    </location>
</feature>
<reference evidence="2" key="1">
    <citation type="submission" date="2022-04" db="EMBL/GenBank/DDBJ databases">
        <title>Shinella lacus sp. nov., a novel member of the genus Shinella from water.</title>
        <authorList>
            <person name="Deng Y."/>
        </authorList>
    </citation>
    <scope>NUCLEOTIDE SEQUENCE</scope>
    <source>
        <strain evidence="2">JCM 31239</strain>
    </source>
</reference>
<protein>
    <submittedName>
        <fullName evidence="2">Uncharacterized protein</fullName>
    </submittedName>
</protein>
<evidence type="ECO:0000256" key="1">
    <source>
        <dbReference type="SAM" id="MobiDB-lite"/>
    </source>
</evidence>
<organism evidence="2 3">
    <name type="scientific">Shinella curvata</name>
    <dbReference type="NCBI Taxonomy" id="1817964"/>
    <lineage>
        <taxon>Bacteria</taxon>
        <taxon>Pseudomonadati</taxon>
        <taxon>Pseudomonadota</taxon>
        <taxon>Alphaproteobacteria</taxon>
        <taxon>Hyphomicrobiales</taxon>
        <taxon>Rhizobiaceae</taxon>
        <taxon>Shinella</taxon>
    </lineage>
</organism>
<sequence>MLDQHNATLTSRLSELPEDQLARLMQASAFPHVLRMLAEGFVTLYEASPRVSSLFASQQRWLLCHAALAHHFRAMFDGTTGLTRRGLGLMAVELGLASRNTAYAFFDEALKYGIIRPSMRGDGCRVGEVELSSEPTTALIHWYDLHFKALDLIDGAGRSDRFLAQPERALAILAPRFAPALLSSTQVRMPGPFYTIFTWADAGGNLMDRLIAGIENHALPKDGCFPTDVMSISQLAESFALSRSHTSRKLAAAEALGGIGWSGRRGYSSMWISTDFYKEYARAQAQKLFLLDNAFAEVMPVHSAKGSPSPRPLSARETTETRLRSRQR</sequence>
<proteinExistence type="predicted"/>